<accession>A0A9D2EPQ0</accession>
<reference evidence="2" key="1">
    <citation type="journal article" date="2021" name="PeerJ">
        <title>Extensive microbial diversity within the chicken gut microbiome revealed by metagenomics and culture.</title>
        <authorList>
            <person name="Gilroy R."/>
            <person name="Ravi A."/>
            <person name="Getino M."/>
            <person name="Pursley I."/>
            <person name="Horton D.L."/>
            <person name="Alikhan N.F."/>
            <person name="Baker D."/>
            <person name="Gharbi K."/>
            <person name="Hall N."/>
            <person name="Watson M."/>
            <person name="Adriaenssens E.M."/>
            <person name="Foster-Nyarko E."/>
            <person name="Jarju S."/>
            <person name="Secka A."/>
            <person name="Antonio M."/>
            <person name="Oren A."/>
            <person name="Chaudhuri R.R."/>
            <person name="La Ragione R."/>
            <person name="Hildebrand F."/>
            <person name="Pallen M.J."/>
        </authorList>
    </citation>
    <scope>NUCLEOTIDE SEQUENCE</scope>
    <source>
        <strain evidence="2">ChiSxjej1B13-11774</strain>
    </source>
</reference>
<sequence length="75" mass="8209">MGEAVLFPRMGTIKEAADASGLAVYRVRRLVASGRIRYVKAGRRILVNLDSLARYLNTGDQPDSVTCGGMQRIPE</sequence>
<reference evidence="2" key="2">
    <citation type="submission" date="2021-04" db="EMBL/GenBank/DDBJ databases">
        <authorList>
            <person name="Gilroy R."/>
        </authorList>
    </citation>
    <scope>NUCLEOTIDE SEQUENCE</scope>
    <source>
        <strain evidence="2">ChiSxjej1B13-11774</strain>
    </source>
</reference>
<dbReference type="InterPro" id="IPR041657">
    <property type="entry name" value="HTH_17"/>
</dbReference>
<organism evidence="2 3">
    <name type="scientific">Candidatus Gemmiger excrementigallinarum</name>
    <dbReference type="NCBI Taxonomy" id="2838609"/>
    <lineage>
        <taxon>Bacteria</taxon>
        <taxon>Bacillati</taxon>
        <taxon>Bacillota</taxon>
        <taxon>Clostridia</taxon>
        <taxon>Eubacteriales</taxon>
        <taxon>Gemmiger</taxon>
    </lineage>
</organism>
<evidence type="ECO:0000313" key="2">
    <source>
        <dbReference type="EMBL" id="HIZ41623.1"/>
    </source>
</evidence>
<dbReference type="Pfam" id="PF12728">
    <property type="entry name" value="HTH_17"/>
    <property type="match status" value="1"/>
</dbReference>
<evidence type="ECO:0000259" key="1">
    <source>
        <dbReference type="Pfam" id="PF12728"/>
    </source>
</evidence>
<comment type="caution">
    <text evidence="2">The sequence shown here is derived from an EMBL/GenBank/DDBJ whole genome shotgun (WGS) entry which is preliminary data.</text>
</comment>
<dbReference type="Proteomes" id="UP000824048">
    <property type="component" value="Unassembled WGS sequence"/>
</dbReference>
<dbReference type="InterPro" id="IPR010093">
    <property type="entry name" value="SinI_DNA-bd"/>
</dbReference>
<protein>
    <submittedName>
        <fullName evidence="2">Helix-turn-helix domain-containing protein</fullName>
    </submittedName>
</protein>
<dbReference type="AlphaFoldDB" id="A0A9D2EPQ0"/>
<dbReference type="NCBIfam" id="TIGR01764">
    <property type="entry name" value="excise"/>
    <property type="match status" value="1"/>
</dbReference>
<dbReference type="EMBL" id="DXBP01000026">
    <property type="protein sequence ID" value="HIZ41623.1"/>
    <property type="molecule type" value="Genomic_DNA"/>
</dbReference>
<evidence type="ECO:0000313" key="3">
    <source>
        <dbReference type="Proteomes" id="UP000824048"/>
    </source>
</evidence>
<feature type="domain" description="Helix-turn-helix" evidence="1">
    <location>
        <begin position="12"/>
        <end position="58"/>
    </location>
</feature>
<dbReference type="GO" id="GO:0003677">
    <property type="term" value="F:DNA binding"/>
    <property type="evidence" value="ECO:0007669"/>
    <property type="project" value="InterPro"/>
</dbReference>
<gene>
    <name evidence="2" type="ORF">H9811_03555</name>
</gene>
<proteinExistence type="predicted"/>
<name>A0A9D2EPQ0_9FIRM</name>